<evidence type="ECO:0000313" key="2">
    <source>
        <dbReference type="EMBL" id="JAH35667.1"/>
    </source>
</evidence>
<keyword evidence="1" id="KW-0732">Signal</keyword>
<feature type="chain" id="PRO_5002431930" evidence="1">
    <location>
        <begin position="17"/>
        <end position="36"/>
    </location>
</feature>
<sequence length="36" mass="4239">MFFFVLKISHFFLIFSTKKVSEMCNGDYERKGSDGE</sequence>
<accession>A0A0E9S375</accession>
<feature type="signal peptide" evidence="1">
    <location>
        <begin position="1"/>
        <end position="16"/>
    </location>
</feature>
<proteinExistence type="predicted"/>
<protein>
    <submittedName>
        <fullName evidence="2">Uncharacterized protein</fullName>
    </submittedName>
</protein>
<evidence type="ECO:0000256" key="1">
    <source>
        <dbReference type="SAM" id="SignalP"/>
    </source>
</evidence>
<dbReference type="EMBL" id="GBXM01072910">
    <property type="protein sequence ID" value="JAH35667.1"/>
    <property type="molecule type" value="Transcribed_RNA"/>
</dbReference>
<reference evidence="2" key="1">
    <citation type="submission" date="2014-11" db="EMBL/GenBank/DDBJ databases">
        <authorList>
            <person name="Amaro Gonzalez C."/>
        </authorList>
    </citation>
    <scope>NUCLEOTIDE SEQUENCE</scope>
</reference>
<organism evidence="2">
    <name type="scientific">Anguilla anguilla</name>
    <name type="common">European freshwater eel</name>
    <name type="synonym">Muraena anguilla</name>
    <dbReference type="NCBI Taxonomy" id="7936"/>
    <lineage>
        <taxon>Eukaryota</taxon>
        <taxon>Metazoa</taxon>
        <taxon>Chordata</taxon>
        <taxon>Craniata</taxon>
        <taxon>Vertebrata</taxon>
        <taxon>Euteleostomi</taxon>
        <taxon>Actinopterygii</taxon>
        <taxon>Neopterygii</taxon>
        <taxon>Teleostei</taxon>
        <taxon>Anguilliformes</taxon>
        <taxon>Anguillidae</taxon>
        <taxon>Anguilla</taxon>
    </lineage>
</organism>
<reference evidence="2" key="2">
    <citation type="journal article" date="2015" name="Fish Shellfish Immunol.">
        <title>Early steps in the European eel (Anguilla anguilla)-Vibrio vulnificus interaction in the gills: Role of the RtxA13 toxin.</title>
        <authorList>
            <person name="Callol A."/>
            <person name="Pajuelo D."/>
            <person name="Ebbesson L."/>
            <person name="Teles M."/>
            <person name="MacKenzie S."/>
            <person name="Amaro C."/>
        </authorList>
    </citation>
    <scope>NUCLEOTIDE SEQUENCE</scope>
</reference>
<dbReference type="AlphaFoldDB" id="A0A0E9S375"/>
<name>A0A0E9S375_ANGAN</name>